<dbReference type="RefSeq" id="WP_182852361.1">
    <property type="nucleotide sequence ID" value="NZ_AP022213.1"/>
</dbReference>
<evidence type="ECO:0008006" key="4">
    <source>
        <dbReference type="Google" id="ProtNLM"/>
    </source>
</evidence>
<feature type="signal peptide" evidence="1">
    <location>
        <begin position="1"/>
        <end position="19"/>
    </location>
</feature>
<evidence type="ECO:0000313" key="2">
    <source>
        <dbReference type="EMBL" id="BBT16129.1"/>
    </source>
</evidence>
<evidence type="ECO:0000256" key="1">
    <source>
        <dbReference type="SAM" id="SignalP"/>
    </source>
</evidence>
<organism evidence="2 3">
    <name type="scientific">Metapseudomonas otitidis</name>
    <dbReference type="NCBI Taxonomy" id="319939"/>
    <lineage>
        <taxon>Bacteria</taxon>
        <taxon>Pseudomonadati</taxon>
        <taxon>Pseudomonadota</taxon>
        <taxon>Gammaproteobacteria</taxon>
        <taxon>Pseudomonadales</taxon>
        <taxon>Pseudomonadaceae</taxon>
        <taxon>Metapseudomonas</taxon>
    </lineage>
</organism>
<keyword evidence="1" id="KW-0732">Signal</keyword>
<evidence type="ECO:0000313" key="3">
    <source>
        <dbReference type="Proteomes" id="UP000515591"/>
    </source>
</evidence>
<sequence length="151" mass="16147">MTPALRVAAFMLITASSLAARTEAPLHGYYRAATPATGQYQTLTVLATARGLSFFYVSESGAARCEVPGIASPEPGSADTYLFTDDPDHHLYANWEGYGAPNASPRCQVSLVFAEDKVVVKPLDAQRCQSFCGLRGAIGGTLERVGPWTME</sequence>
<dbReference type="Proteomes" id="UP000515591">
    <property type="component" value="Chromosome"/>
</dbReference>
<name>A0A6S5RUW7_9GAMM</name>
<proteinExistence type="predicted"/>
<feature type="chain" id="PRO_5027614007" description="Lipoprotein" evidence="1">
    <location>
        <begin position="20"/>
        <end position="151"/>
    </location>
</feature>
<reference evidence="2 3" key="1">
    <citation type="submission" date="2019-12" db="EMBL/GenBank/DDBJ databases">
        <title>complete genome sequences of Pseudomonas otitidis str. WP8-S17-CRE-03 isolated from wastewater treatment plant effluent.</title>
        <authorList>
            <person name="Sekizuka T."/>
            <person name="Itokawa K."/>
            <person name="Yatsu K."/>
            <person name="Inamine Y."/>
            <person name="Kuroda M."/>
        </authorList>
    </citation>
    <scope>NUCLEOTIDE SEQUENCE [LARGE SCALE GENOMIC DNA]</scope>
    <source>
        <strain evidence="2 3">WP8-S17-CRE-03</strain>
    </source>
</reference>
<protein>
    <recommendedName>
        <fullName evidence="4">Lipoprotein</fullName>
    </recommendedName>
</protein>
<dbReference type="AlphaFoldDB" id="A0A6S5RUW7"/>
<accession>A0A6S5RUW7</accession>
<gene>
    <name evidence="2" type="ORF">WP8S17C03_21780</name>
</gene>
<dbReference type="EMBL" id="AP022213">
    <property type="protein sequence ID" value="BBT16129.1"/>
    <property type="molecule type" value="Genomic_DNA"/>
</dbReference>